<evidence type="ECO:0000313" key="2">
    <source>
        <dbReference type="EMBL" id="CCV66668.1"/>
    </source>
</evidence>
<feature type="transmembrane region" description="Helical" evidence="1">
    <location>
        <begin position="73"/>
        <end position="91"/>
    </location>
</feature>
<reference evidence="2 3" key="1">
    <citation type="journal article" date="2013" name="J. Mol. Microbiol. Biotechnol.">
        <title>Analysis of the Complete Genomes of Acholeplasma brassicae , A. palmae and A. laidlawii and Their Comparison to the Obligate Parasites from ' Candidatus Phytoplasma'.</title>
        <authorList>
            <person name="Kube M."/>
            <person name="Siewert C."/>
            <person name="Migdoll A.M."/>
            <person name="Duduk B."/>
            <person name="Holz S."/>
            <person name="Rabus R."/>
            <person name="Seemuller E."/>
            <person name="Mitrovic J."/>
            <person name="Muller I."/>
            <person name="Buttner C."/>
            <person name="Reinhardt R."/>
        </authorList>
    </citation>
    <scope>NUCLEOTIDE SEQUENCE [LARGE SCALE GENOMIC DNA]</scope>
    <source>
        <strain evidence="3">0502</strain>
    </source>
</reference>
<dbReference type="Proteomes" id="UP000032737">
    <property type="component" value="Chromosome"/>
</dbReference>
<keyword evidence="1" id="KW-0812">Transmembrane</keyword>
<sequence length="92" mass="10633">MAFFERIWQWILDLFGSFDQFLKETINYDQLVLDFYQNVVAPLPEWMKILGTLALVVVLVFGIFSIAKKLLKLAIFIAVVLLIIVLARTLLT</sequence>
<dbReference type="EMBL" id="FO681348">
    <property type="protein sequence ID" value="CCV66668.1"/>
    <property type="molecule type" value="Genomic_DNA"/>
</dbReference>
<name>U4KSI0_9MOLU</name>
<protein>
    <submittedName>
        <fullName evidence="2">Uncharacterized protein</fullName>
    </submittedName>
</protein>
<dbReference type="RefSeq" id="WP_030005518.1">
    <property type="nucleotide sequence ID" value="NC_022549.1"/>
</dbReference>
<dbReference type="STRING" id="61635.BN85316470"/>
<feature type="transmembrane region" description="Helical" evidence="1">
    <location>
        <begin position="46"/>
        <end position="66"/>
    </location>
</feature>
<evidence type="ECO:0000313" key="3">
    <source>
        <dbReference type="Proteomes" id="UP000032737"/>
    </source>
</evidence>
<keyword evidence="1" id="KW-0472">Membrane</keyword>
<evidence type="ECO:0000256" key="1">
    <source>
        <dbReference type="SAM" id="Phobius"/>
    </source>
</evidence>
<accession>U4KSI0</accession>
<keyword evidence="1" id="KW-1133">Transmembrane helix</keyword>
<dbReference type="AlphaFoldDB" id="U4KSI0"/>
<keyword evidence="3" id="KW-1185">Reference proteome</keyword>
<proteinExistence type="predicted"/>
<gene>
    <name evidence="2" type="ORF">BN85316470</name>
</gene>
<dbReference type="KEGG" id="abra:BN85316470"/>
<organism evidence="2 3">
    <name type="scientific">Acholeplasma brassicae</name>
    <dbReference type="NCBI Taxonomy" id="61635"/>
    <lineage>
        <taxon>Bacteria</taxon>
        <taxon>Bacillati</taxon>
        <taxon>Mycoplasmatota</taxon>
        <taxon>Mollicutes</taxon>
        <taxon>Acholeplasmatales</taxon>
        <taxon>Acholeplasmataceae</taxon>
        <taxon>Acholeplasma</taxon>
    </lineage>
</organism>
<dbReference type="HOGENOM" id="CLU_2393089_0_0_14"/>